<name>A0A024RYQ5_HYPJR</name>
<dbReference type="AlphaFoldDB" id="A0A024RYQ5"/>
<dbReference type="HOGENOM" id="CLU_2812724_0_0_1"/>
<dbReference type="KEGG" id="trr:M419DRAFT_133782"/>
<accession>A0A024RYQ5</accession>
<protein>
    <submittedName>
        <fullName evidence="1">Uncharacterized protein</fullName>
    </submittedName>
</protein>
<dbReference type="EMBL" id="KI911164">
    <property type="protein sequence ID" value="ETR98269.1"/>
    <property type="molecule type" value="Genomic_DNA"/>
</dbReference>
<dbReference type="Proteomes" id="UP000024376">
    <property type="component" value="Unassembled WGS sequence"/>
</dbReference>
<sequence>MAWASILPSPMVLPWPKISYTILAATRSMADLVRPYAIQILALKPWKGTRHVKALHVGRVLASYNAV</sequence>
<evidence type="ECO:0000313" key="1">
    <source>
        <dbReference type="EMBL" id="ETR98269.1"/>
    </source>
</evidence>
<evidence type="ECO:0000313" key="2">
    <source>
        <dbReference type="Proteomes" id="UP000024376"/>
    </source>
</evidence>
<organism evidence="1 2">
    <name type="scientific">Hypocrea jecorina (strain ATCC 56765 / BCRC 32924 / NRRL 11460 / Rut C-30)</name>
    <name type="common">Trichoderma reesei</name>
    <dbReference type="NCBI Taxonomy" id="1344414"/>
    <lineage>
        <taxon>Eukaryota</taxon>
        <taxon>Fungi</taxon>
        <taxon>Dikarya</taxon>
        <taxon>Ascomycota</taxon>
        <taxon>Pezizomycotina</taxon>
        <taxon>Sordariomycetes</taxon>
        <taxon>Hypocreomycetidae</taxon>
        <taxon>Hypocreales</taxon>
        <taxon>Hypocreaceae</taxon>
        <taxon>Trichoderma</taxon>
    </lineage>
</organism>
<proteinExistence type="predicted"/>
<gene>
    <name evidence="1" type="ORF">M419DRAFT_133782</name>
</gene>
<reference evidence="2" key="1">
    <citation type="journal article" date="2013" name="Ind. Biotechnol.">
        <title>Comparative genomics analysis of Trichoderma reesei strains.</title>
        <authorList>
            <person name="Koike H."/>
            <person name="Aerts A."/>
            <person name="LaButti K."/>
            <person name="Grigoriev I.V."/>
            <person name="Baker S.E."/>
        </authorList>
    </citation>
    <scope>NUCLEOTIDE SEQUENCE [LARGE SCALE GENOMIC DNA]</scope>
    <source>
        <strain evidence="2">ATCC 56765 / BCRC 32924 / NRRL 11460 / Rut C-30</strain>
    </source>
</reference>